<dbReference type="Proteomes" id="UP001442841">
    <property type="component" value="Chromosome"/>
</dbReference>
<keyword evidence="2" id="KW-1185">Reference proteome</keyword>
<reference evidence="1 2" key="1">
    <citation type="submission" date="2024-04" db="EMBL/GenBank/DDBJ databases">
        <title>Isolation of an actinomycete strain from pig manure.</title>
        <authorList>
            <person name="Gong T."/>
            <person name="Yu Z."/>
            <person name="An M."/>
            <person name="Wei C."/>
            <person name="Yang W."/>
            <person name="Liu L."/>
        </authorList>
    </citation>
    <scope>NUCLEOTIDE SEQUENCE [LARGE SCALE GENOMIC DNA]</scope>
    <source>
        <strain evidence="1 2">ZF39</strain>
    </source>
</reference>
<proteinExistence type="predicted"/>
<organism evidence="1 2">
    <name type="scientific">Ammonicoccus fulvus</name>
    <dbReference type="NCBI Taxonomy" id="3138240"/>
    <lineage>
        <taxon>Bacteria</taxon>
        <taxon>Bacillati</taxon>
        <taxon>Actinomycetota</taxon>
        <taxon>Actinomycetes</taxon>
        <taxon>Propionibacteriales</taxon>
        <taxon>Propionibacteriaceae</taxon>
        <taxon>Ammonicoccus</taxon>
    </lineage>
</organism>
<dbReference type="RefSeq" id="WP_425310000.1">
    <property type="nucleotide sequence ID" value="NZ_CP154795.1"/>
</dbReference>
<evidence type="ECO:0000313" key="1">
    <source>
        <dbReference type="EMBL" id="XAN08543.1"/>
    </source>
</evidence>
<evidence type="ECO:0000313" key="2">
    <source>
        <dbReference type="Proteomes" id="UP001442841"/>
    </source>
</evidence>
<name>A0ABZ3FR42_9ACTN</name>
<sequence>MPAGDRLTIGVGFENITGSADELRTLAGWLDEVGASGVTIGIGRPDWVAFPWAAHPDTWAIKGRLDDRVRVAMDELGTSDSGRQRDTTLVIDVLAPRLIEEHPDEAGVSAGGERSDLFPGAAAYRDGVIGKRIVELCAATAERYRPDRIALTELILDQSFSGADLAVYRDITGNRDWPRDDDGDLDTDDPSLATFRSEVAAELAGRCDAAAAPHGVQTDVDVRAAWDDPSGNRDESGHDYELLLTRVDRLTVWNYFALNGRDPAWSEELTAGLRESQGREGVRRITVSVGLWADGDGDVAAYEDEERTMILTPDAMAEGVRASLSNGVTSVSVTPASRMTDQHWAALAALGFEY</sequence>
<dbReference type="EMBL" id="CP154795">
    <property type="protein sequence ID" value="XAN08543.1"/>
    <property type="molecule type" value="Genomic_DNA"/>
</dbReference>
<gene>
    <name evidence="1" type="ORF">AADG42_14940</name>
</gene>
<protein>
    <submittedName>
        <fullName evidence="1">Uncharacterized protein</fullName>
    </submittedName>
</protein>
<accession>A0ABZ3FR42</accession>